<dbReference type="SUPFAM" id="SSF53474">
    <property type="entry name" value="alpha/beta-Hydrolases"/>
    <property type="match status" value="1"/>
</dbReference>
<feature type="chain" id="PRO_5011684475" evidence="1">
    <location>
        <begin position="33"/>
        <end position="413"/>
    </location>
</feature>
<dbReference type="InterPro" id="IPR005152">
    <property type="entry name" value="Lipase_secreted"/>
</dbReference>
<dbReference type="PIRSF" id="PIRSF029171">
    <property type="entry name" value="Esterase_LipA"/>
    <property type="match status" value="1"/>
</dbReference>
<dbReference type="GO" id="GO:0004806">
    <property type="term" value="F:triacylglycerol lipase activity"/>
    <property type="evidence" value="ECO:0007669"/>
    <property type="project" value="InterPro"/>
</dbReference>
<reference evidence="3" key="1">
    <citation type="submission" date="2016-10" db="EMBL/GenBank/DDBJ databases">
        <authorList>
            <person name="Varghese N."/>
            <person name="Submissions S."/>
        </authorList>
    </citation>
    <scope>NUCLEOTIDE SEQUENCE [LARGE SCALE GENOMIC DNA]</scope>
    <source>
        <strain evidence="3">IBRC-M 10655</strain>
    </source>
</reference>
<dbReference type="AlphaFoldDB" id="A0A1H0F6X6"/>
<keyword evidence="1" id="KW-0732">Signal</keyword>
<evidence type="ECO:0000256" key="1">
    <source>
        <dbReference type="SAM" id="SignalP"/>
    </source>
</evidence>
<dbReference type="PANTHER" id="PTHR34853:SF1">
    <property type="entry name" value="LIPASE 5"/>
    <property type="match status" value="1"/>
</dbReference>
<feature type="signal peptide" evidence="1">
    <location>
        <begin position="1"/>
        <end position="32"/>
    </location>
</feature>
<evidence type="ECO:0000313" key="3">
    <source>
        <dbReference type="Proteomes" id="UP000199651"/>
    </source>
</evidence>
<gene>
    <name evidence="2" type="ORF">SAMN05192558_101257</name>
</gene>
<proteinExistence type="predicted"/>
<evidence type="ECO:0000313" key="2">
    <source>
        <dbReference type="EMBL" id="SDN90437.1"/>
    </source>
</evidence>
<dbReference type="PANTHER" id="PTHR34853">
    <property type="match status" value="1"/>
</dbReference>
<dbReference type="Gene3D" id="3.40.50.1820">
    <property type="entry name" value="alpha/beta hydrolase"/>
    <property type="match status" value="2"/>
</dbReference>
<sequence>MLRKALGRTRLLRIGLTAALCVSMVSTTAAQADPPHKGDLFASSAMTLPAPLTAVGATGHKITYWSNSLGAGDGAAGADIKVTGMVLLPPGTAPSGGWPVVSWGHGTTGTADVCAPSSLPNLGGYDTYLPSLIQAGYAVTATDYEGLGTDGPHPYLIAKSEARGMIDAVRAARQLHPSLSDKWFAVGHSQGSQAGGRAAEIVDTYGEGLDFQGTVAMGAPINLEASIDQRLAAIAGTPQGGDGDGDYGSQAYYLMILSGLKTRHPDLDFDDYLGAGAQQKLPELETGCLIDLYLSFMDSDLPASEFQPAGTHARNRLHSWINKEAVPNTRESEPMTGPFVIFYGDADEIVTPPEAQASIDLACANGTHPAWLKTYPGVNHDGTVVAAKEDVITWLNAVLAGQTPDIGTPPACP</sequence>
<keyword evidence="3" id="KW-1185">Reference proteome</keyword>
<dbReference type="InterPro" id="IPR029058">
    <property type="entry name" value="AB_hydrolase_fold"/>
</dbReference>
<keyword evidence="2" id="KW-0378">Hydrolase</keyword>
<dbReference type="OrthoDB" id="9798122at2"/>
<dbReference type="Pfam" id="PF03583">
    <property type="entry name" value="LIP"/>
    <property type="match status" value="1"/>
</dbReference>
<protein>
    <submittedName>
        <fullName evidence="2">Lysophospholipase, alpha-beta hydrolase superfamily</fullName>
    </submittedName>
</protein>
<dbReference type="Proteomes" id="UP000199651">
    <property type="component" value="Unassembled WGS sequence"/>
</dbReference>
<dbReference type="EMBL" id="FNJB01000001">
    <property type="protein sequence ID" value="SDN90437.1"/>
    <property type="molecule type" value="Genomic_DNA"/>
</dbReference>
<accession>A0A1H0F6X6</accession>
<name>A0A1H0F6X6_9PSEU</name>
<organism evidence="2 3">
    <name type="scientific">Actinokineospora alba</name>
    <dbReference type="NCBI Taxonomy" id="504798"/>
    <lineage>
        <taxon>Bacteria</taxon>
        <taxon>Bacillati</taxon>
        <taxon>Actinomycetota</taxon>
        <taxon>Actinomycetes</taxon>
        <taxon>Pseudonocardiales</taxon>
        <taxon>Pseudonocardiaceae</taxon>
        <taxon>Actinokineospora</taxon>
    </lineage>
</organism>
<dbReference type="GO" id="GO:0016042">
    <property type="term" value="P:lipid catabolic process"/>
    <property type="evidence" value="ECO:0007669"/>
    <property type="project" value="InterPro"/>
</dbReference>
<dbReference type="STRING" id="504798.SAMN05421871_103613"/>